<proteinExistence type="predicted"/>
<dbReference type="Pfam" id="PF03069">
    <property type="entry name" value="FmdA_AmdA"/>
    <property type="match status" value="1"/>
</dbReference>
<feature type="non-terminal residue" evidence="1">
    <location>
        <position position="1"/>
    </location>
</feature>
<sequence length="62" mass="6735">MNGFIDIKCDIIRGGMAKYLTPMGPTPLHVNPIFEIGPLEPHYSEWLGLQAAKGHSCVQALG</sequence>
<dbReference type="EMBL" id="BLLF01002708">
    <property type="protein sequence ID" value="GFH25072.1"/>
    <property type="molecule type" value="Genomic_DNA"/>
</dbReference>
<evidence type="ECO:0000313" key="1">
    <source>
        <dbReference type="EMBL" id="GFH25072.1"/>
    </source>
</evidence>
<keyword evidence="2" id="KW-1185">Reference proteome</keyword>
<dbReference type="GO" id="GO:0016811">
    <property type="term" value="F:hydrolase activity, acting on carbon-nitrogen (but not peptide) bonds, in linear amides"/>
    <property type="evidence" value="ECO:0007669"/>
    <property type="project" value="InterPro"/>
</dbReference>
<gene>
    <name evidence="1" type="ORF">HaLaN_22975</name>
</gene>
<dbReference type="AlphaFoldDB" id="A0A6A0A456"/>
<evidence type="ECO:0000313" key="2">
    <source>
        <dbReference type="Proteomes" id="UP000485058"/>
    </source>
</evidence>
<reference evidence="1 2" key="1">
    <citation type="submission" date="2020-02" db="EMBL/GenBank/DDBJ databases">
        <title>Draft genome sequence of Haematococcus lacustris strain NIES-144.</title>
        <authorList>
            <person name="Morimoto D."/>
            <person name="Nakagawa S."/>
            <person name="Yoshida T."/>
            <person name="Sawayama S."/>
        </authorList>
    </citation>
    <scope>NUCLEOTIDE SEQUENCE [LARGE SCALE GENOMIC DNA]</scope>
    <source>
        <strain evidence="1 2">NIES-144</strain>
    </source>
</reference>
<accession>A0A6A0A456</accession>
<protein>
    <submittedName>
        <fullName evidence="1">Uncharacterized protein</fullName>
    </submittedName>
</protein>
<comment type="caution">
    <text evidence="1">The sequence shown here is derived from an EMBL/GenBank/DDBJ whole genome shotgun (WGS) entry which is preliminary data.</text>
</comment>
<dbReference type="Proteomes" id="UP000485058">
    <property type="component" value="Unassembled WGS sequence"/>
</dbReference>
<dbReference type="InterPro" id="IPR004304">
    <property type="entry name" value="FmdA_AmdA"/>
</dbReference>
<name>A0A6A0A456_HAELA</name>
<organism evidence="1 2">
    <name type="scientific">Haematococcus lacustris</name>
    <name type="common">Green alga</name>
    <name type="synonym">Haematococcus pluvialis</name>
    <dbReference type="NCBI Taxonomy" id="44745"/>
    <lineage>
        <taxon>Eukaryota</taxon>
        <taxon>Viridiplantae</taxon>
        <taxon>Chlorophyta</taxon>
        <taxon>core chlorophytes</taxon>
        <taxon>Chlorophyceae</taxon>
        <taxon>CS clade</taxon>
        <taxon>Chlamydomonadales</taxon>
        <taxon>Haematococcaceae</taxon>
        <taxon>Haematococcus</taxon>
    </lineage>
</organism>